<dbReference type="Proteomes" id="UP000054988">
    <property type="component" value="Unassembled WGS sequence"/>
</dbReference>
<dbReference type="eggNOG" id="ENOG502SAJ6">
    <property type="taxonomic scope" value="Eukaryota"/>
</dbReference>
<organism evidence="2 3">
    <name type="scientific">Moniliophthora roreri</name>
    <name type="common">Frosty pod rot fungus</name>
    <name type="synonym">Monilia roreri</name>
    <dbReference type="NCBI Taxonomy" id="221103"/>
    <lineage>
        <taxon>Eukaryota</taxon>
        <taxon>Fungi</taxon>
        <taxon>Dikarya</taxon>
        <taxon>Basidiomycota</taxon>
        <taxon>Agaricomycotina</taxon>
        <taxon>Agaricomycetes</taxon>
        <taxon>Agaricomycetidae</taxon>
        <taxon>Agaricales</taxon>
        <taxon>Marasmiineae</taxon>
        <taxon>Marasmiaceae</taxon>
        <taxon>Moniliophthora</taxon>
    </lineage>
</organism>
<proteinExistence type="predicted"/>
<feature type="compositionally biased region" description="Acidic residues" evidence="1">
    <location>
        <begin position="709"/>
        <end position="750"/>
    </location>
</feature>
<comment type="caution">
    <text evidence="2">The sequence shown here is derived from an EMBL/GenBank/DDBJ whole genome shotgun (WGS) entry which is preliminary data.</text>
</comment>
<reference evidence="2 3" key="1">
    <citation type="submission" date="2015-12" db="EMBL/GenBank/DDBJ databases">
        <title>Draft genome sequence of Moniliophthora roreri, the causal agent of frosty pod rot of cacao.</title>
        <authorList>
            <person name="Aime M.C."/>
            <person name="Diaz-Valderrama J.R."/>
            <person name="Kijpornyongpan T."/>
            <person name="Phillips-Mora W."/>
        </authorList>
    </citation>
    <scope>NUCLEOTIDE SEQUENCE [LARGE SCALE GENOMIC DNA]</scope>
    <source>
        <strain evidence="2 3">MCA 2952</strain>
    </source>
</reference>
<dbReference type="SUPFAM" id="SSF52047">
    <property type="entry name" value="RNI-like"/>
    <property type="match status" value="1"/>
</dbReference>
<feature type="region of interest" description="Disordered" evidence="1">
    <location>
        <begin position="680"/>
        <end position="774"/>
    </location>
</feature>
<accession>A0A0W0G6N8</accession>
<feature type="compositionally biased region" description="Acidic residues" evidence="1">
    <location>
        <begin position="680"/>
        <end position="701"/>
    </location>
</feature>
<dbReference type="AlphaFoldDB" id="A0A0W0G6N8"/>
<evidence type="ECO:0000313" key="3">
    <source>
        <dbReference type="Proteomes" id="UP000054988"/>
    </source>
</evidence>
<name>A0A0W0G6N8_MONRR</name>
<evidence type="ECO:0000256" key="1">
    <source>
        <dbReference type="SAM" id="MobiDB-lite"/>
    </source>
</evidence>
<protein>
    <submittedName>
        <fullName evidence="2">Uncharacterized protein</fullName>
    </submittedName>
</protein>
<dbReference type="EMBL" id="LATX01000962">
    <property type="protein sequence ID" value="KTB44249.1"/>
    <property type="molecule type" value="Genomic_DNA"/>
</dbReference>
<evidence type="ECO:0000313" key="2">
    <source>
        <dbReference type="EMBL" id="KTB44249.1"/>
    </source>
</evidence>
<sequence length="774" mass="87645">MRGSKNVFDGTGDAEYWLLALEDAFWKKGHYAQLRAFQQRISGDVKAWFDSDIPAALKHHWLNVRPLFVAYWIEGTQGEDFSRLCSDMRSKLSDPENSDIRRHSVYRRVVNEFADSSDVAFDFVWDELENAIDRKKLLRVVLAAWKELGKNEGRTSAYEEGYGVGRSHGRDEGVKEGRRLGHDEGVKEGRISGCDEGKKIGYEDGLKVGRRTGFHFGKMKGIELGGQMERSKVALDSDSNTSVPKPSVQPLPPEILQTVFRYAAAPDLFLNTNRANWKRSSYRFNLRTKQAIIAVCRDWFNAGIELLYEEVTLWDLGQISAFISSLRTSQHSLASFVKAVNVNALALSLDCPKDIVFTLFNALQDIIDHCPRLSSLTFIPIPDIDANITFVAQPNMELCLRIPRETNIRELNLGAFALPGWGIEMFEQSFDYLETLTLTLNAPLEAPNRLVVPDMIWPRLKWFRFTSCGAMPLMLEVITKAWRMPELNKLSITVNAEEYNQFLPFLELNGAKLSYLNVARHAASWGTRLDLPLEVVLGKTPSLKHLVMSSANIRQDQESLSHRTLQWVDIWAGFGPEATIFNMFANKPNIQLDTASPLEKIREIFLSSHIPTLQSVRIFDPALRFTRLGLDLPDFLSPDVFFPKDDRPARIQHVGVDIVHLGGYVCQNDMAYLPLDPDDLEEEEEVEEHGEEEAEELLEDPDLSREMVEAEADQDQESDDSEASWTPYDDDEEEEESGSDSDNYDTDESATDSLRDALGAGQATIAPHSGYFWN</sequence>
<gene>
    <name evidence="2" type="ORF">WG66_3178</name>
</gene>